<evidence type="ECO:0000259" key="2">
    <source>
        <dbReference type="PROSITE" id="PS51898"/>
    </source>
</evidence>
<dbReference type="InterPro" id="IPR011010">
    <property type="entry name" value="DNA_brk_join_enz"/>
</dbReference>
<dbReference type="Proteomes" id="UP000671828">
    <property type="component" value="Chromosome"/>
</dbReference>
<dbReference type="GO" id="GO:0015074">
    <property type="term" value="P:DNA integration"/>
    <property type="evidence" value="ECO:0007669"/>
    <property type="project" value="InterPro"/>
</dbReference>
<evidence type="ECO:0000313" key="3">
    <source>
        <dbReference type="EMBL" id="QTR04480.1"/>
    </source>
</evidence>
<dbReference type="SUPFAM" id="SSF56349">
    <property type="entry name" value="DNA breaking-rejoining enzymes"/>
    <property type="match status" value="1"/>
</dbReference>
<name>A0A8T8I222_9PSEU</name>
<dbReference type="Pfam" id="PF00589">
    <property type="entry name" value="Phage_integrase"/>
    <property type="match status" value="1"/>
</dbReference>
<dbReference type="Gene3D" id="1.10.443.10">
    <property type="entry name" value="Intergrase catalytic core"/>
    <property type="match status" value="1"/>
</dbReference>
<feature type="non-terminal residue" evidence="3">
    <location>
        <position position="1"/>
    </location>
</feature>
<feature type="domain" description="Tyr recombinase" evidence="2">
    <location>
        <begin position="21"/>
        <end position="165"/>
    </location>
</feature>
<evidence type="ECO:0000313" key="4">
    <source>
        <dbReference type="Proteomes" id="UP000671828"/>
    </source>
</evidence>
<proteinExistence type="predicted"/>
<gene>
    <name evidence="3" type="ORF">J7S33_06250</name>
</gene>
<evidence type="ECO:0000256" key="1">
    <source>
        <dbReference type="ARBA" id="ARBA00023172"/>
    </source>
</evidence>
<dbReference type="EMBL" id="CP072788">
    <property type="protein sequence ID" value="QTR04480.1"/>
    <property type="molecule type" value="Genomic_DNA"/>
</dbReference>
<dbReference type="GO" id="GO:0003677">
    <property type="term" value="F:DNA binding"/>
    <property type="evidence" value="ECO:0007669"/>
    <property type="project" value="InterPro"/>
</dbReference>
<keyword evidence="1" id="KW-0233">DNA recombination</keyword>
<dbReference type="InterPro" id="IPR002104">
    <property type="entry name" value="Integrase_catalytic"/>
</dbReference>
<sequence length="165" mass="18356">FYEHCARLPIQVRRVRIQHPGRPTALTMRQQTEVERASIRRGERDAAIIAVLLYTGLQVADCARLNSTDVFITGHTGHLRQRSPNGKTSIVQLPEPALDRVVAWGRVRKSGPGPLWLGQRGRLTVSGITQVVLAVGNAAGIDGLRPQWLRHTYTARFHRNTASGR</sequence>
<dbReference type="InterPro" id="IPR013762">
    <property type="entry name" value="Integrase-like_cat_sf"/>
</dbReference>
<protein>
    <recommendedName>
        <fullName evidence="2">Tyr recombinase domain-containing protein</fullName>
    </recommendedName>
</protein>
<reference evidence="3" key="1">
    <citation type="submission" date="2021-04" db="EMBL/GenBank/DDBJ databases">
        <title>Saccharothrix algeriensis WGS.</title>
        <authorList>
            <person name="Stuskova K."/>
            <person name="Hakalova E."/>
            <person name="Tebbal A.B."/>
            <person name="Eichmeier A."/>
        </authorList>
    </citation>
    <scope>NUCLEOTIDE SEQUENCE</scope>
    <source>
        <strain evidence="3">NRRL B-24137</strain>
    </source>
</reference>
<dbReference type="PROSITE" id="PS51898">
    <property type="entry name" value="TYR_RECOMBINASE"/>
    <property type="match status" value="1"/>
</dbReference>
<organism evidence="3 4">
    <name type="scientific">Saccharothrix algeriensis</name>
    <dbReference type="NCBI Taxonomy" id="173560"/>
    <lineage>
        <taxon>Bacteria</taxon>
        <taxon>Bacillati</taxon>
        <taxon>Actinomycetota</taxon>
        <taxon>Actinomycetes</taxon>
        <taxon>Pseudonocardiales</taxon>
        <taxon>Pseudonocardiaceae</taxon>
        <taxon>Saccharothrix</taxon>
    </lineage>
</organism>
<dbReference type="AlphaFoldDB" id="A0A8T8I222"/>
<dbReference type="GO" id="GO:0006310">
    <property type="term" value="P:DNA recombination"/>
    <property type="evidence" value="ECO:0007669"/>
    <property type="project" value="UniProtKB-KW"/>
</dbReference>
<accession>A0A8T8I222</accession>